<dbReference type="PANTHER" id="PTHR11786">
    <property type="entry name" value="N-HYDROXYARYLAMINE O-ACETYLTRANSFERASE"/>
    <property type="match status" value="1"/>
</dbReference>
<dbReference type="PRINTS" id="PR01543">
    <property type="entry name" value="ANATRNSFRASE"/>
</dbReference>
<gene>
    <name evidence="3" type="ORF">FNH05_07310</name>
</gene>
<dbReference type="Proteomes" id="UP000320011">
    <property type="component" value="Unassembled WGS sequence"/>
</dbReference>
<keyword evidence="4" id="KW-1185">Reference proteome</keyword>
<protein>
    <submittedName>
        <fullName evidence="3">Arylamine N-acetyltransferase</fullName>
    </submittedName>
</protein>
<proteinExistence type="inferred from homology"/>
<dbReference type="OrthoDB" id="7181050at2"/>
<name>A0A558D944_9PSEU</name>
<evidence type="ECO:0000256" key="1">
    <source>
        <dbReference type="ARBA" id="ARBA00006547"/>
    </source>
</evidence>
<dbReference type="Gene3D" id="3.30.2140.10">
    <property type="entry name" value="Arylamine N-acetyltransferase"/>
    <property type="match status" value="1"/>
</dbReference>
<reference evidence="3 4" key="1">
    <citation type="submission" date="2019-07" db="EMBL/GenBank/DDBJ databases">
        <authorList>
            <person name="Duangmal K."/>
            <person name="Teo W.F.A."/>
        </authorList>
    </citation>
    <scope>NUCLEOTIDE SEQUENCE [LARGE SCALE GENOMIC DNA]</scope>
    <source>
        <strain evidence="3 4">TBRC 6029</strain>
    </source>
</reference>
<dbReference type="RefSeq" id="WP_144586562.1">
    <property type="nucleotide sequence ID" value="NZ_VJWX01000044.1"/>
</dbReference>
<evidence type="ECO:0000256" key="2">
    <source>
        <dbReference type="RuleBase" id="RU003452"/>
    </source>
</evidence>
<dbReference type="Gene3D" id="2.40.128.150">
    <property type="entry name" value="Cysteine proteinases"/>
    <property type="match status" value="1"/>
</dbReference>
<dbReference type="InterPro" id="IPR038765">
    <property type="entry name" value="Papain-like_cys_pep_sf"/>
</dbReference>
<reference evidence="3 4" key="2">
    <citation type="submission" date="2019-08" db="EMBL/GenBank/DDBJ databases">
        <title>Amycolatopsis acidicola sp. nov., isolated from peat swamp forest soil.</title>
        <authorList>
            <person name="Srisuk N."/>
        </authorList>
    </citation>
    <scope>NUCLEOTIDE SEQUENCE [LARGE SCALE GENOMIC DNA]</scope>
    <source>
        <strain evidence="3 4">TBRC 6029</strain>
    </source>
</reference>
<dbReference type="Pfam" id="PF00797">
    <property type="entry name" value="Acetyltransf_2"/>
    <property type="match status" value="1"/>
</dbReference>
<accession>A0A558D944</accession>
<dbReference type="PANTHER" id="PTHR11786:SF0">
    <property type="entry name" value="ARYLAMINE N-ACETYLTRANSFERASE 4-RELATED"/>
    <property type="match status" value="1"/>
</dbReference>
<evidence type="ECO:0000313" key="4">
    <source>
        <dbReference type="Proteomes" id="UP000320011"/>
    </source>
</evidence>
<dbReference type="InterPro" id="IPR001447">
    <property type="entry name" value="Arylamine_N-AcTrfase"/>
</dbReference>
<dbReference type="SUPFAM" id="SSF54001">
    <property type="entry name" value="Cysteine proteinases"/>
    <property type="match status" value="1"/>
</dbReference>
<keyword evidence="3" id="KW-0808">Transferase</keyword>
<comment type="similarity">
    <text evidence="1 2">Belongs to the arylamine N-acetyltransferase family.</text>
</comment>
<comment type="caution">
    <text evidence="3">The sequence shown here is derived from an EMBL/GenBank/DDBJ whole genome shotgun (WGS) entry which is preliminary data.</text>
</comment>
<dbReference type="GO" id="GO:0016407">
    <property type="term" value="F:acetyltransferase activity"/>
    <property type="evidence" value="ECO:0007669"/>
    <property type="project" value="InterPro"/>
</dbReference>
<evidence type="ECO:0000313" key="3">
    <source>
        <dbReference type="EMBL" id="TVT57554.1"/>
    </source>
</evidence>
<sequence length="275" mass="30355">MPSRSHPRPGAPFDVDAYLARIGAARPAAPSAAALRELHERHLLSVPFENLSVHLPERIDLDSGALFDKIVRRHRGGFCYELNGAFAALLRALGFEVSLLSGRVYGEGGSLGAPFDHLALRVDLDEPWLVDVGFGRFSRHPLRWNACESQSDPDGEFLLLDAPDGDIDVHHDGKPAYRLERRPRELADFAPTCWWQATSPDSHFTRGLTCSRATEQGRVTLAGDRLIETVDGERIERMLDGAEIVPAYRTLFGIELHEAPSPGSFPATGQRSFPN</sequence>
<dbReference type="EMBL" id="VJWX01000044">
    <property type="protein sequence ID" value="TVT57554.1"/>
    <property type="molecule type" value="Genomic_DNA"/>
</dbReference>
<organism evidence="3 4">
    <name type="scientific">Amycolatopsis rhizosphaerae</name>
    <dbReference type="NCBI Taxonomy" id="2053003"/>
    <lineage>
        <taxon>Bacteria</taxon>
        <taxon>Bacillati</taxon>
        <taxon>Actinomycetota</taxon>
        <taxon>Actinomycetes</taxon>
        <taxon>Pseudonocardiales</taxon>
        <taxon>Pseudonocardiaceae</taxon>
        <taxon>Amycolatopsis</taxon>
    </lineage>
</organism>
<dbReference type="AlphaFoldDB" id="A0A558D944"/>